<name>A0A1C3EL54_9GAMM</name>
<dbReference type="RefSeq" id="WP_068900945.1">
    <property type="nucleotide sequence ID" value="NZ_JBHUIF010000013.1"/>
</dbReference>
<protein>
    <recommendedName>
        <fullName evidence="3">Alpha/beta hydrolase</fullName>
    </recommendedName>
</protein>
<proteinExistence type="predicted"/>
<dbReference type="AlphaFoldDB" id="A0A1C3EL54"/>
<evidence type="ECO:0000313" key="1">
    <source>
        <dbReference type="EMBL" id="ODA33950.1"/>
    </source>
</evidence>
<dbReference type="SUPFAM" id="SSF53474">
    <property type="entry name" value="alpha/beta-Hydrolases"/>
    <property type="match status" value="1"/>
</dbReference>
<keyword evidence="2" id="KW-1185">Reference proteome</keyword>
<dbReference type="InterPro" id="IPR029058">
    <property type="entry name" value="AB_hydrolase_fold"/>
</dbReference>
<dbReference type="EMBL" id="LYBM01000011">
    <property type="protein sequence ID" value="ODA33950.1"/>
    <property type="molecule type" value="Genomic_DNA"/>
</dbReference>
<evidence type="ECO:0008006" key="3">
    <source>
        <dbReference type="Google" id="ProtNLM"/>
    </source>
</evidence>
<dbReference type="STRING" id="1080227.A8L45_07820"/>
<gene>
    <name evidence="1" type="ORF">A8L45_07820</name>
</gene>
<accession>A0A1C3EL54</accession>
<dbReference type="Gene3D" id="3.40.50.1820">
    <property type="entry name" value="alpha/beta hydrolase"/>
    <property type="match status" value="1"/>
</dbReference>
<sequence length="261" mass="28832">MSNSTLQSNPLFTSRINYPIELDGHCEKDIVYGTDPSLVMDIYYPKALKSRVSLVIFVTGYPDPGFQQMTGMKLKEVQQYISWAQLFAASGIAALTYSNVDPKKDIFTLLKFLGKNASALGIDPDKISIWSCSGNVPNALSVLAEDTSIKCAALLYGFMVDSCDSQAVKEASKTFRFVNPLSGQRFPKLPSTLVVRAGMDEMPGLNSSIDAFISQCLRHNTPVTLLNLPNARHAFDVIGHWAGTEQTIRSILAFFQRHLIR</sequence>
<comment type="caution">
    <text evidence="1">The sequence shown here is derived from an EMBL/GenBank/DDBJ whole genome shotgun (WGS) entry which is preliminary data.</text>
</comment>
<evidence type="ECO:0000313" key="2">
    <source>
        <dbReference type="Proteomes" id="UP000094936"/>
    </source>
</evidence>
<organism evidence="1 2">
    <name type="scientific">Veronia pacifica</name>
    <dbReference type="NCBI Taxonomy" id="1080227"/>
    <lineage>
        <taxon>Bacteria</taxon>
        <taxon>Pseudomonadati</taxon>
        <taxon>Pseudomonadota</taxon>
        <taxon>Gammaproteobacteria</taxon>
        <taxon>Vibrionales</taxon>
        <taxon>Vibrionaceae</taxon>
        <taxon>Veronia</taxon>
    </lineage>
</organism>
<reference evidence="1 2" key="1">
    <citation type="submission" date="2016-05" db="EMBL/GenBank/DDBJ databases">
        <title>Genomic Taxonomy of the Vibrionaceae.</title>
        <authorList>
            <person name="Gomez-Gil B."/>
            <person name="Enciso-Ibarra J."/>
        </authorList>
    </citation>
    <scope>NUCLEOTIDE SEQUENCE [LARGE SCALE GENOMIC DNA]</scope>
    <source>
        <strain evidence="1 2">CAIM 1920</strain>
    </source>
</reference>
<dbReference type="Proteomes" id="UP000094936">
    <property type="component" value="Unassembled WGS sequence"/>
</dbReference>